<dbReference type="PANTHER" id="PTHR13833:SF71">
    <property type="entry name" value="NHL DOMAIN-CONTAINING PROTEIN"/>
    <property type="match status" value="1"/>
</dbReference>
<dbReference type="SUPFAM" id="SSF101898">
    <property type="entry name" value="NHL repeat"/>
    <property type="match status" value="1"/>
</dbReference>
<dbReference type="InterPro" id="IPR001258">
    <property type="entry name" value="NHL_repeat"/>
</dbReference>
<comment type="caution">
    <text evidence="5">The sequence shown here is derived from an EMBL/GenBank/DDBJ whole genome shotgun (WGS) entry which is preliminary data.</text>
</comment>
<keyword evidence="1" id="KW-0677">Repeat</keyword>
<dbReference type="RefSeq" id="WP_150414271.1">
    <property type="nucleotide sequence ID" value="NZ_VYQF01000001.1"/>
</dbReference>
<dbReference type="PANTHER" id="PTHR13833">
    <property type="match status" value="1"/>
</dbReference>
<feature type="domain" description="IPT/TIG" evidence="4">
    <location>
        <begin position="33"/>
        <end position="108"/>
    </location>
</feature>
<evidence type="ECO:0000256" key="1">
    <source>
        <dbReference type="ARBA" id="ARBA00022737"/>
    </source>
</evidence>
<evidence type="ECO:0000256" key="2">
    <source>
        <dbReference type="PROSITE-ProRule" id="PRU00504"/>
    </source>
</evidence>
<dbReference type="InterPro" id="IPR013783">
    <property type="entry name" value="Ig-like_fold"/>
</dbReference>
<dbReference type="PROSITE" id="PS51125">
    <property type="entry name" value="NHL"/>
    <property type="match status" value="1"/>
</dbReference>
<feature type="chain" id="PRO_5023810204" description="IPT/TIG domain-containing protein" evidence="3">
    <location>
        <begin position="23"/>
        <end position="440"/>
    </location>
</feature>
<organism evidence="5 6">
    <name type="scientific">Ginsengibacter hankyongi</name>
    <dbReference type="NCBI Taxonomy" id="2607284"/>
    <lineage>
        <taxon>Bacteria</taxon>
        <taxon>Pseudomonadati</taxon>
        <taxon>Bacteroidota</taxon>
        <taxon>Chitinophagia</taxon>
        <taxon>Chitinophagales</taxon>
        <taxon>Chitinophagaceae</taxon>
        <taxon>Ginsengibacter</taxon>
    </lineage>
</organism>
<feature type="repeat" description="NHL" evidence="2">
    <location>
        <begin position="248"/>
        <end position="278"/>
    </location>
</feature>
<dbReference type="InterPro" id="IPR014756">
    <property type="entry name" value="Ig_E-set"/>
</dbReference>
<evidence type="ECO:0000313" key="6">
    <source>
        <dbReference type="Proteomes" id="UP000326903"/>
    </source>
</evidence>
<dbReference type="InterPro" id="IPR011042">
    <property type="entry name" value="6-blade_b-propeller_TolB-like"/>
</dbReference>
<dbReference type="Pfam" id="PF01436">
    <property type="entry name" value="NHL"/>
    <property type="match status" value="1"/>
</dbReference>
<evidence type="ECO:0000313" key="5">
    <source>
        <dbReference type="EMBL" id="KAA9042142.1"/>
    </source>
</evidence>
<evidence type="ECO:0000259" key="4">
    <source>
        <dbReference type="Pfam" id="PF01833"/>
    </source>
</evidence>
<dbReference type="Gene3D" id="2.60.40.10">
    <property type="entry name" value="Immunoglobulins"/>
    <property type="match status" value="1"/>
</dbReference>
<evidence type="ECO:0000256" key="3">
    <source>
        <dbReference type="SAM" id="SignalP"/>
    </source>
</evidence>
<name>A0A5J5IRG0_9BACT</name>
<reference evidence="5 6" key="1">
    <citation type="submission" date="2019-09" db="EMBL/GenBank/DDBJ databases">
        <title>Draft genome sequence of Ginsengibacter sp. BR5-29.</title>
        <authorList>
            <person name="Im W.-T."/>
        </authorList>
    </citation>
    <scope>NUCLEOTIDE SEQUENCE [LARGE SCALE GENOMIC DNA]</scope>
    <source>
        <strain evidence="5 6">BR5-29</strain>
    </source>
</reference>
<sequence length="440" mass="44216">MKNLFLLIVSLFCVTLITSCKKSDTPAAPPGVPSISGFSPGIIGTGYQLTINGSNFSPTVVDNVVTINGTPSQVVSASPTQLKVTVSGTSGSGKIGVTVGGKTATSADNIKVISLYVTTLAGDGTAGSTDGPGPSADFNGIWGVVCDGNGNLYIADTYSNKIRKISTDGTVSTFAGTGAQGNNDGAGSSATFSLPFGIAIDKDGNLYVSDFGTNNIRKITPAGIVSTLAGSIYGTTGSRDGTGIAATFNHPVGMATDGNNNIYVADAGNNKIRKITPGGTVTTLAGSGASGAADATGVLASFNQPLSIVTDANANLYVSEEGNYKIRKITPAGDVTTFAGSGISGSADGTANTASFNFPVGMIIDPAGDLIVTDNFNGTIRLISQAGITATLAGNGNKASIDGIGYGACLDNPLGITMDKNGVMYVLDNASNKVRRIILQ</sequence>
<dbReference type="CDD" id="cd14953">
    <property type="entry name" value="NHL_like_1"/>
    <property type="match status" value="1"/>
</dbReference>
<dbReference type="InterPro" id="IPR002909">
    <property type="entry name" value="IPT_dom"/>
</dbReference>
<dbReference type="PROSITE" id="PS51257">
    <property type="entry name" value="PROKAR_LIPOPROTEIN"/>
    <property type="match status" value="1"/>
</dbReference>
<dbReference type="Pfam" id="PF01833">
    <property type="entry name" value="TIG"/>
    <property type="match status" value="1"/>
</dbReference>
<feature type="signal peptide" evidence="3">
    <location>
        <begin position="1"/>
        <end position="22"/>
    </location>
</feature>
<dbReference type="Gene3D" id="2.120.10.30">
    <property type="entry name" value="TolB, C-terminal domain"/>
    <property type="match status" value="3"/>
</dbReference>
<gene>
    <name evidence="5" type="ORF">FW778_09035</name>
</gene>
<keyword evidence="6" id="KW-1185">Reference proteome</keyword>
<dbReference type="AlphaFoldDB" id="A0A5J5IRG0"/>
<dbReference type="EMBL" id="VYQF01000001">
    <property type="protein sequence ID" value="KAA9042142.1"/>
    <property type="molecule type" value="Genomic_DNA"/>
</dbReference>
<protein>
    <recommendedName>
        <fullName evidence="4">IPT/TIG domain-containing protein</fullName>
    </recommendedName>
</protein>
<accession>A0A5J5IRG0</accession>
<proteinExistence type="predicted"/>
<keyword evidence="3" id="KW-0732">Signal</keyword>
<dbReference type="Proteomes" id="UP000326903">
    <property type="component" value="Unassembled WGS sequence"/>
</dbReference>
<dbReference type="SUPFAM" id="SSF81296">
    <property type="entry name" value="E set domains"/>
    <property type="match status" value="1"/>
</dbReference>
<dbReference type="CDD" id="cd00603">
    <property type="entry name" value="IPT_PCSR"/>
    <property type="match status" value="1"/>
</dbReference>